<proteinExistence type="predicted"/>
<dbReference type="RefSeq" id="WP_315909586.1">
    <property type="nucleotide sequence ID" value="NZ_JAOPKC010000015.1"/>
</dbReference>
<evidence type="ECO:0000313" key="3">
    <source>
        <dbReference type="EMBL" id="MCU4718769.1"/>
    </source>
</evidence>
<evidence type="ECO:0000313" key="4">
    <source>
        <dbReference type="Proteomes" id="UP001208186"/>
    </source>
</evidence>
<gene>
    <name evidence="3" type="ORF">OB916_11945</name>
</gene>
<feature type="domain" description="Mannosylglycerate hydrolase MGH1-like glycoside hydrolase" evidence="2">
    <location>
        <begin position="15"/>
        <end position="214"/>
    </location>
</feature>
<dbReference type="InterPro" id="IPR008928">
    <property type="entry name" value="6-hairpin_glycosidase_sf"/>
</dbReference>
<dbReference type="Proteomes" id="UP001208186">
    <property type="component" value="Unassembled WGS sequence"/>
</dbReference>
<dbReference type="InterPro" id="IPR012341">
    <property type="entry name" value="6hp_glycosidase-like_sf"/>
</dbReference>
<dbReference type="SUPFAM" id="SSF48208">
    <property type="entry name" value="Six-hairpin glycosidases"/>
    <property type="match status" value="1"/>
</dbReference>
<feature type="region of interest" description="Disordered" evidence="1">
    <location>
        <begin position="1"/>
        <end position="23"/>
    </location>
</feature>
<reference evidence="4" key="1">
    <citation type="submission" date="2023-07" db="EMBL/GenBank/DDBJ databases">
        <title>Enrichment on poylsaccharides allowed isolation of novel metabolic and taxonomic groups of Haloarchaea.</title>
        <authorList>
            <person name="Sorokin D.Y."/>
            <person name="Elcheninov A.G."/>
            <person name="Khizhniak T.V."/>
            <person name="Kolganova T.V."/>
            <person name="Kublanov I.V."/>
        </authorList>
    </citation>
    <scope>NUCLEOTIDE SEQUENCE [LARGE SCALE GENOMIC DNA]</scope>
    <source>
        <strain evidence="4">HArc-curdl5-1</strain>
    </source>
</reference>
<dbReference type="EMBL" id="JAOPKC010000015">
    <property type="protein sequence ID" value="MCU4718769.1"/>
    <property type="molecule type" value="Genomic_DNA"/>
</dbReference>
<accession>A0ABT2Q4H3</accession>
<protein>
    <recommendedName>
        <fullName evidence="2">Mannosylglycerate hydrolase MGH1-like glycoside hydrolase domain-containing protein</fullName>
    </recommendedName>
</protein>
<sequence>MSPTRRAWLSSSPRARRSRSRGSSRTAAIVWTSDTDYRTAVPEGPIAPAEVQGYYYDALVRAADLHAEFGEETEAESLRERARDLKRSFDEQFWLPEREFYAVALDGGNEPVDCVATNPGQCLWSGVVPEDRADAVVDRLVADDMFSGWGIRTISADHDAYNPQSYHLGSVWPHDNSLIVLGMLNYDRPGAAERVAEGLFEAADARGNRRVPELFAGFERDRTAVPIEYGVACEPQAWAAGALLVCHAALQSRQDNGRHEVSQRTA</sequence>
<name>A0ABT2Q4H3_9EURY</name>
<organism evidence="3 4">
    <name type="scientific">Halapricum hydrolyticum</name>
    <dbReference type="NCBI Taxonomy" id="2979991"/>
    <lineage>
        <taxon>Archaea</taxon>
        <taxon>Methanobacteriati</taxon>
        <taxon>Methanobacteriota</taxon>
        <taxon>Stenosarchaea group</taxon>
        <taxon>Halobacteria</taxon>
        <taxon>Halobacteriales</taxon>
        <taxon>Haloarculaceae</taxon>
        <taxon>Halapricum</taxon>
    </lineage>
</organism>
<evidence type="ECO:0000256" key="1">
    <source>
        <dbReference type="SAM" id="MobiDB-lite"/>
    </source>
</evidence>
<evidence type="ECO:0000259" key="2">
    <source>
        <dbReference type="Pfam" id="PF22422"/>
    </source>
</evidence>
<dbReference type="Gene3D" id="1.50.10.10">
    <property type="match status" value="1"/>
</dbReference>
<comment type="caution">
    <text evidence="3">The sequence shown here is derived from an EMBL/GenBank/DDBJ whole genome shotgun (WGS) entry which is preliminary data.</text>
</comment>
<keyword evidence="4" id="KW-1185">Reference proteome</keyword>
<dbReference type="Pfam" id="PF22422">
    <property type="entry name" value="MGH1-like_GH"/>
    <property type="match status" value="1"/>
</dbReference>
<dbReference type="InterPro" id="IPR054491">
    <property type="entry name" value="MGH1-like_GH"/>
</dbReference>
<feature type="compositionally biased region" description="Low complexity" evidence="1">
    <location>
        <begin position="1"/>
        <end position="13"/>
    </location>
</feature>